<comment type="caution">
    <text evidence="7">The sequence shown here is derived from an EMBL/GenBank/DDBJ whole genome shotgun (WGS) entry which is preliminary data.</text>
</comment>
<dbReference type="Pfam" id="PF00335">
    <property type="entry name" value="Tetraspanin"/>
    <property type="match status" value="1"/>
</dbReference>
<keyword evidence="3 6" id="KW-0812">Transmembrane</keyword>
<dbReference type="InterPro" id="IPR018503">
    <property type="entry name" value="Tetraspanin_CS"/>
</dbReference>
<evidence type="ECO:0000313" key="7">
    <source>
        <dbReference type="EMBL" id="KAJ4847188.1"/>
    </source>
</evidence>
<evidence type="ECO:0000256" key="2">
    <source>
        <dbReference type="ARBA" id="ARBA00006840"/>
    </source>
</evidence>
<reference evidence="7" key="1">
    <citation type="submission" date="2022-02" db="EMBL/GenBank/DDBJ databases">
        <authorList>
            <person name="Henning P.M."/>
            <person name="McCubbin A.G."/>
            <person name="Shore J.S."/>
        </authorList>
    </citation>
    <scope>NUCLEOTIDE SEQUENCE</scope>
    <source>
        <strain evidence="7">F60SS</strain>
        <tissue evidence="7">Leaves</tissue>
    </source>
</reference>
<feature type="transmembrane region" description="Helical" evidence="6">
    <location>
        <begin position="201"/>
        <end position="224"/>
    </location>
</feature>
<protein>
    <recommendedName>
        <fullName evidence="9">Tetraspanin</fullName>
    </recommendedName>
</protein>
<sequence length="236" mass="26140">MFKGKSNILVGLLCLVAALVSISVIWGGIKGGSTECEKLWNNTPSLVVGIFMLLVSLAGLIGAWCRVKWLMFLYLVCMIVLIIALCISTIYLSTATRKGAGRAIPGKKYKEYKLEDYSKWLQKKVSSEKTWKKMKDCLSGCCKPLNECGFTYVTPTTWTKTSTNSTNPDCVAWDNQPDVLCYSCNSCKAGVVHGVKKSLKLVIGVHIAVIVILTIINLFALCAYRNIKEENDQMNF</sequence>
<keyword evidence="8" id="KW-1185">Reference proteome</keyword>
<gene>
    <name evidence="7" type="ORF">Tsubulata_040896</name>
</gene>
<keyword evidence="5 6" id="KW-0472">Membrane</keyword>
<evidence type="ECO:0000313" key="8">
    <source>
        <dbReference type="Proteomes" id="UP001141552"/>
    </source>
</evidence>
<comment type="similarity">
    <text evidence="2">Belongs to the tetraspanin (TM4SF) family.</text>
</comment>
<dbReference type="PROSITE" id="PS00421">
    <property type="entry name" value="TM4_1"/>
    <property type="match status" value="1"/>
</dbReference>
<dbReference type="AlphaFoldDB" id="A0A9Q0GBK2"/>
<comment type="subcellular location">
    <subcellularLocation>
        <location evidence="1">Membrane</location>
        <topology evidence="1">Multi-pass membrane protein</topology>
    </subcellularLocation>
</comment>
<proteinExistence type="inferred from homology"/>
<dbReference type="GO" id="GO:0009734">
    <property type="term" value="P:auxin-activated signaling pathway"/>
    <property type="evidence" value="ECO:0007669"/>
    <property type="project" value="InterPro"/>
</dbReference>
<dbReference type="InterPro" id="IPR044991">
    <property type="entry name" value="TET_plant"/>
</dbReference>
<keyword evidence="4 6" id="KW-1133">Transmembrane helix</keyword>
<evidence type="ECO:0000256" key="3">
    <source>
        <dbReference type="ARBA" id="ARBA00022692"/>
    </source>
</evidence>
<evidence type="ECO:0000256" key="1">
    <source>
        <dbReference type="ARBA" id="ARBA00004141"/>
    </source>
</evidence>
<dbReference type="InterPro" id="IPR018499">
    <property type="entry name" value="Tetraspanin/Peripherin"/>
</dbReference>
<evidence type="ECO:0000256" key="5">
    <source>
        <dbReference type="ARBA" id="ARBA00023136"/>
    </source>
</evidence>
<evidence type="ECO:0000256" key="6">
    <source>
        <dbReference type="SAM" id="Phobius"/>
    </source>
</evidence>
<dbReference type="GO" id="GO:0016020">
    <property type="term" value="C:membrane"/>
    <property type="evidence" value="ECO:0007669"/>
    <property type="project" value="UniProtKB-SubCell"/>
</dbReference>
<evidence type="ECO:0000256" key="4">
    <source>
        <dbReference type="ARBA" id="ARBA00022989"/>
    </source>
</evidence>
<dbReference type="Proteomes" id="UP001141552">
    <property type="component" value="Unassembled WGS sequence"/>
</dbReference>
<organism evidence="7 8">
    <name type="scientific">Turnera subulata</name>
    <dbReference type="NCBI Taxonomy" id="218843"/>
    <lineage>
        <taxon>Eukaryota</taxon>
        <taxon>Viridiplantae</taxon>
        <taxon>Streptophyta</taxon>
        <taxon>Embryophyta</taxon>
        <taxon>Tracheophyta</taxon>
        <taxon>Spermatophyta</taxon>
        <taxon>Magnoliopsida</taxon>
        <taxon>eudicotyledons</taxon>
        <taxon>Gunneridae</taxon>
        <taxon>Pentapetalae</taxon>
        <taxon>rosids</taxon>
        <taxon>fabids</taxon>
        <taxon>Malpighiales</taxon>
        <taxon>Passifloraceae</taxon>
        <taxon>Turnera</taxon>
    </lineage>
</organism>
<accession>A0A9Q0GBK2</accession>
<reference evidence="7" key="2">
    <citation type="journal article" date="2023" name="Plants (Basel)">
        <title>Annotation of the Turnera subulata (Passifloraceae) Draft Genome Reveals the S-Locus Evolved after the Divergence of Turneroideae from Passifloroideae in a Stepwise Manner.</title>
        <authorList>
            <person name="Henning P.M."/>
            <person name="Roalson E.H."/>
            <person name="Mir W."/>
            <person name="McCubbin A.G."/>
            <person name="Shore J.S."/>
        </authorList>
    </citation>
    <scope>NUCLEOTIDE SEQUENCE</scope>
    <source>
        <strain evidence="7">F60SS</strain>
    </source>
</reference>
<dbReference type="PANTHER" id="PTHR32191">
    <property type="entry name" value="TETRASPANIN-8-RELATED"/>
    <property type="match status" value="1"/>
</dbReference>
<feature type="transmembrane region" description="Helical" evidence="6">
    <location>
        <begin position="72"/>
        <end position="92"/>
    </location>
</feature>
<name>A0A9Q0GBK2_9ROSI</name>
<dbReference type="EMBL" id="JAKUCV010001236">
    <property type="protein sequence ID" value="KAJ4847188.1"/>
    <property type="molecule type" value="Genomic_DNA"/>
</dbReference>
<feature type="transmembrane region" description="Helical" evidence="6">
    <location>
        <begin position="43"/>
        <end position="65"/>
    </location>
</feature>
<evidence type="ECO:0008006" key="9">
    <source>
        <dbReference type="Google" id="ProtNLM"/>
    </source>
</evidence>